<feature type="compositionally biased region" description="Basic and acidic residues" evidence="2">
    <location>
        <begin position="41"/>
        <end position="50"/>
    </location>
</feature>
<dbReference type="PROSITE" id="PS51354">
    <property type="entry name" value="GLUTAREDOXIN_2"/>
    <property type="match status" value="1"/>
</dbReference>
<feature type="region of interest" description="Disordered" evidence="2">
    <location>
        <begin position="41"/>
        <end position="66"/>
    </location>
</feature>
<proteinExistence type="inferred from homology"/>
<accession>A0A1B6KW99</accession>
<dbReference type="CDD" id="cd03030">
    <property type="entry name" value="GRX_SH3BGR"/>
    <property type="match status" value="1"/>
</dbReference>
<evidence type="ECO:0000313" key="3">
    <source>
        <dbReference type="EMBL" id="JAT13858.1"/>
    </source>
</evidence>
<dbReference type="EMBL" id="GEBQ01024241">
    <property type="protein sequence ID" value="JAT15736.1"/>
    <property type="molecule type" value="Transcribed_RNA"/>
</dbReference>
<dbReference type="Gene3D" id="3.40.30.10">
    <property type="entry name" value="Glutaredoxin"/>
    <property type="match status" value="1"/>
</dbReference>
<dbReference type="Pfam" id="PF04908">
    <property type="entry name" value="SH3BGR"/>
    <property type="match status" value="1"/>
</dbReference>
<dbReference type="AlphaFoldDB" id="A0A1B6KW99"/>
<dbReference type="PANTHER" id="PTHR12232">
    <property type="entry name" value="SH3 DOMAIN-BINDING GLUTAMIC ACID-RICH-LIKE PROTEIN"/>
    <property type="match status" value="1"/>
</dbReference>
<organism evidence="4">
    <name type="scientific">Graphocephala atropunctata</name>
    <dbReference type="NCBI Taxonomy" id="36148"/>
    <lineage>
        <taxon>Eukaryota</taxon>
        <taxon>Metazoa</taxon>
        <taxon>Ecdysozoa</taxon>
        <taxon>Arthropoda</taxon>
        <taxon>Hexapoda</taxon>
        <taxon>Insecta</taxon>
        <taxon>Pterygota</taxon>
        <taxon>Neoptera</taxon>
        <taxon>Paraneoptera</taxon>
        <taxon>Hemiptera</taxon>
        <taxon>Auchenorrhyncha</taxon>
        <taxon>Membracoidea</taxon>
        <taxon>Cicadellidae</taxon>
        <taxon>Cicadellinae</taxon>
        <taxon>Cicadellini</taxon>
        <taxon>Graphocephala</taxon>
    </lineage>
</organism>
<gene>
    <name evidence="3" type="ORF">g.40394</name>
    <name evidence="4" type="ORF">g.40397</name>
</gene>
<protein>
    <submittedName>
        <fullName evidence="4">Uncharacterized protein</fullName>
    </submittedName>
</protein>
<comment type="similarity">
    <text evidence="1">Belongs to the SH3BGR family.</text>
</comment>
<feature type="compositionally biased region" description="Basic and acidic residues" evidence="2">
    <location>
        <begin position="157"/>
        <end position="169"/>
    </location>
</feature>
<dbReference type="PANTHER" id="PTHR12232:SF15">
    <property type="entry name" value="SH3 DOMAIN-BINDING GLUTAMIC ACID-RICH PROTEIN HOMOLOG"/>
    <property type="match status" value="1"/>
</dbReference>
<feature type="region of interest" description="Disordered" evidence="2">
    <location>
        <begin position="95"/>
        <end position="181"/>
    </location>
</feature>
<dbReference type="EMBL" id="GEBQ01026119">
    <property type="protein sequence ID" value="JAT13858.1"/>
    <property type="molecule type" value="Transcribed_RNA"/>
</dbReference>
<reference evidence="4" key="1">
    <citation type="submission" date="2015-11" db="EMBL/GenBank/DDBJ databases">
        <title>De novo transcriptome assembly of four potential Pierce s Disease insect vectors from Arizona vineyards.</title>
        <authorList>
            <person name="Tassone E.E."/>
        </authorList>
    </citation>
    <scope>NUCLEOTIDE SEQUENCE</scope>
</reference>
<dbReference type="SUPFAM" id="SSF52833">
    <property type="entry name" value="Thioredoxin-like"/>
    <property type="match status" value="1"/>
</dbReference>
<sequence>MVVKVYISGISGNKEVKKRQQRVCMILESKNITFEAIDITEPGKEPDKEFMQQNSNAKDAKHPLPPQIFSDETYCGDYDEFDLANENDELEKFLKVPVSSPAGSTANVENGHVANGNTSSRENSADKEAGDQQVPESPEERTREVETVNMAVDDSEEPVKEETGEGKNLEDEESEEEEEEE</sequence>
<feature type="compositionally biased region" description="Acidic residues" evidence="2">
    <location>
        <begin position="170"/>
        <end position="181"/>
    </location>
</feature>
<dbReference type="InterPro" id="IPR051033">
    <property type="entry name" value="SH3BGR"/>
</dbReference>
<name>A0A1B6KW99_9HEMI</name>
<evidence type="ECO:0000313" key="4">
    <source>
        <dbReference type="EMBL" id="JAT15736.1"/>
    </source>
</evidence>
<evidence type="ECO:0000256" key="1">
    <source>
        <dbReference type="ARBA" id="ARBA00007764"/>
    </source>
</evidence>
<evidence type="ECO:0000256" key="2">
    <source>
        <dbReference type="SAM" id="MobiDB-lite"/>
    </source>
</evidence>
<dbReference type="InterPro" id="IPR006993">
    <property type="entry name" value="Glut_rich_SH3-bd"/>
</dbReference>
<dbReference type="InterPro" id="IPR036249">
    <property type="entry name" value="Thioredoxin-like_sf"/>
</dbReference>
<dbReference type="GO" id="GO:0005737">
    <property type="term" value="C:cytoplasm"/>
    <property type="evidence" value="ECO:0007669"/>
    <property type="project" value="TreeGrafter"/>
</dbReference>